<keyword evidence="1" id="KW-0963">Cytoplasm</keyword>
<sequence>MLTGVILAGGRGAQMNGIHKSLLTIGSEKIIERQLRVLKSVCTEVIIVTDEPKAFLSIVGRDVRIITDFVQGRGPLGGMHAALSLCTSNSLWVVDCGMPFICASAVKLMLSLGRLYRWDAIIPFIGGRHEMLHGIYLKSCLSAVNVLLDQGITELKHLKELLNVYTVTETVFLENGISSAFTRKINDLGSYLEVEKMLSERG</sequence>
<dbReference type="InterPro" id="IPR029044">
    <property type="entry name" value="Nucleotide-diphossugar_trans"/>
</dbReference>
<dbReference type="Pfam" id="PF12804">
    <property type="entry name" value="NTP_transf_3"/>
    <property type="match status" value="1"/>
</dbReference>
<evidence type="ECO:0000256" key="4">
    <source>
        <dbReference type="ARBA" id="ARBA00022741"/>
    </source>
</evidence>
<dbReference type="InterPro" id="IPR025877">
    <property type="entry name" value="MobA-like_NTP_Trfase"/>
</dbReference>
<proteinExistence type="predicted"/>
<name>A0ABS4H3Y6_9BACL</name>
<keyword evidence="10" id="KW-1185">Reference proteome</keyword>
<evidence type="ECO:0000256" key="7">
    <source>
        <dbReference type="ARBA" id="ARBA00023150"/>
    </source>
</evidence>
<dbReference type="EC" id="2.7.7.77" evidence="9"/>
<dbReference type="Gene3D" id="3.90.550.10">
    <property type="entry name" value="Spore Coat Polysaccharide Biosynthesis Protein SpsA, Chain A"/>
    <property type="match status" value="1"/>
</dbReference>
<dbReference type="RefSeq" id="WP_209849286.1">
    <property type="nucleotide sequence ID" value="NZ_CBCRVE010000008.1"/>
</dbReference>
<evidence type="ECO:0000256" key="5">
    <source>
        <dbReference type="ARBA" id="ARBA00022842"/>
    </source>
</evidence>
<keyword evidence="9" id="KW-0548">Nucleotidyltransferase</keyword>
<evidence type="ECO:0000256" key="1">
    <source>
        <dbReference type="ARBA" id="ARBA00022490"/>
    </source>
</evidence>
<dbReference type="CDD" id="cd02503">
    <property type="entry name" value="MobA"/>
    <property type="match status" value="1"/>
</dbReference>
<keyword evidence="5" id="KW-0460">Magnesium</keyword>
<dbReference type="PANTHER" id="PTHR19136:SF81">
    <property type="entry name" value="MOLYBDENUM COFACTOR GUANYLYLTRANSFERASE"/>
    <property type="match status" value="1"/>
</dbReference>
<reference evidence="9 10" key="1">
    <citation type="submission" date="2021-03" db="EMBL/GenBank/DDBJ databases">
        <title>Genomic Encyclopedia of Type Strains, Phase IV (KMG-IV): sequencing the most valuable type-strain genomes for metagenomic binning, comparative biology and taxonomic classification.</title>
        <authorList>
            <person name="Goeker M."/>
        </authorList>
    </citation>
    <scope>NUCLEOTIDE SEQUENCE [LARGE SCALE GENOMIC DNA]</scope>
    <source>
        <strain evidence="9 10">DSM 23491</strain>
    </source>
</reference>
<keyword evidence="7" id="KW-0501">Molybdenum cofactor biosynthesis</keyword>
<dbReference type="SUPFAM" id="SSF53448">
    <property type="entry name" value="Nucleotide-diphospho-sugar transferases"/>
    <property type="match status" value="1"/>
</dbReference>
<evidence type="ECO:0000256" key="6">
    <source>
        <dbReference type="ARBA" id="ARBA00023134"/>
    </source>
</evidence>
<keyword evidence="6" id="KW-0342">GTP-binding</keyword>
<keyword evidence="4" id="KW-0547">Nucleotide-binding</keyword>
<evidence type="ECO:0000256" key="3">
    <source>
        <dbReference type="ARBA" id="ARBA00022723"/>
    </source>
</evidence>
<evidence type="ECO:0000313" key="10">
    <source>
        <dbReference type="Proteomes" id="UP001519273"/>
    </source>
</evidence>
<comment type="caution">
    <text evidence="9">The sequence shown here is derived from an EMBL/GenBank/DDBJ whole genome shotgun (WGS) entry which is preliminary data.</text>
</comment>
<keyword evidence="3" id="KW-0479">Metal-binding</keyword>
<accession>A0ABS4H3Y6</accession>
<protein>
    <submittedName>
        <fullName evidence="9">Molybdopterin-guanine dinucleotide biosynthesis protein A</fullName>
        <ecNumber evidence="9">2.7.7.77</ecNumber>
    </submittedName>
</protein>
<dbReference type="EMBL" id="JAGGKP010000004">
    <property type="protein sequence ID" value="MBP1937247.1"/>
    <property type="molecule type" value="Genomic_DNA"/>
</dbReference>
<gene>
    <name evidence="9" type="ORF">J2Z20_002140</name>
</gene>
<organism evidence="9 10">
    <name type="scientific">Paenibacillus sediminis</name>
    <dbReference type="NCBI Taxonomy" id="664909"/>
    <lineage>
        <taxon>Bacteria</taxon>
        <taxon>Bacillati</taxon>
        <taxon>Bacillota</taxon>
        <taxon>Bacilli</taxon>
        <taxon>Bacillales</taxon>
        <taxon>Paenibacillaceae</taxon>
        <taxon>Paenibacillus</taxon>
    </lineage>
</organism>
<feature type="domain" description="MobA-like NTP transferase" evidence="8">
    <location>
        <begin position="4"/>
        <end position="153"/>
    </location>
</feature>
<evidence type="ECO:0000313" key="9">
    <source>
        <dbReference type="EMBL" id="MBP1937247.1"/>
    </source>
</evidence>
<dbReference type="InterPro" id="IPR013482">
    <property type="entry name" value="Molybde_CF_guanTrfase"/>
</dbReference>
<dbReference type="Proteomes" id="UP001519273">
    <property type="component" value="Unassembled WGS sequence"/>
</dbReference>
<keyword evidence="2 9" id="KW-0808">Transferase</keyword>
<evidence type="ECO:0000259" key="8">
    <source>
        <dbReference type="Pfam" id="PF12804"/>
    </source>
</evidence>
<evidence type="ECO:0000256" key="2">
    <source>
        <dbReference type="ARBA" id="ARBA00022679"/>
    </source>
</evidence>
<dbReference type="GO" id="GO:0061603">
    <property type="term" value="F:molybdenum cofactor guanylyltransferase activity"/>
    <property type="evidence" value="ECO:0007669"/>
    <property type="project" value="UniProtKB-EC"/>
</dbReference>
<dbReference type="PANTHER" id="PTHR19136">
    <property type="entry name" value="MOLYBDENUM COFACTOR GUANYLYLTRANSFERASE"/>
    <property type="match status" value="1"/>
</dbReference>